<feature type="compositionally biased region" description="Basic and acidic residues" evidence="1">
    <location>
        <begin position="30"/>
        <end position="56"/>
    </location>
</feature>
<reference evidence="3" key="1">
    <citation type="journal article" date="2023" name="Plant J.">
        <title>Genome sequences and population genomics provide insights into the demographic history, inbreeding, and mutation load of two 'living fossil' tree species of Dipteronia.</title>
        <authorList>
            <person name="Feng Y."/>
            <person name="Comes H.P."/>
            <person name="Chen J."/>
            <person name="Zhu S."/>
            <person name="Lu R."/>
            <person name="Zhang X."/>
            <person name="Li P."/>
            <person name="Qiu J."/>
            <person name="Olsen K.M."/>
            <person name="Qiu Y."/>
        </authorList>
    </citation>
    <scope>NUCLEOTIDE SEQUENCE</scope>
    <source>
        <strain evidence="3">NBL</strain>
    </source>
</reference>
<accession>A0AAE0DS13</accession>
<gene>
    <name evidence="3" type="ORF">Dsin_031264</name>
</gene>
<keyword evidence="2" id="KW-0472">Membrane</keyword>
<keyword evidence="2" id="KW-1133">Transmembrane helix</keyword>
<sequence length="113" mass="13125">MEKLEPQTSTKQILPPAKQIVDEASISNEADCREKPSSQTEMEERGRSSREEEQTSKKKFGYGVDGDLMIKYCLGEWVMKMKFVNFFFLFVCVYLNEVLVVLWMNCSGFCSWN</sequence>
<protein>
    <submittedName>
        <fullName evidence="3">Uncharacterized protein</fullName>
    </submittedName>
</protein>
<dbReference type="Proteomes" id="UP001281410">
    <property type="component" value="Unassembled WGS sequence"/>
</dbReference>
<evidence type="ECO:0000256" key="2">
    <source>
        <dbReference type="SAM" id="Phobius"/>
    </source>
</evidence>
<evidence type="ECO:0000313" key="3">
    <source>
        <dbReference type="EMBL" id="KAK3183978.1"/>
    </source>
</evidence>
<proteinExistence type="predicted"/>
<name>A0AAE0DS13_9ROSI</name>
<keyword evidence="2" id="KW-0812">Transmembrane</keyword>
<feature type="region of interest" description="Disordered" evidence="1">
    <location>
        <begin position="28"/>
        <end position="56"/>
    </location>
</feature>
<keyword evidence="4" id="KW-1185">Reference proteome</keyword>
<dbReference type="EMBL" id="JANJYJ010000010">
    <property type="protein sequence ID" value="KAK3183978.1"/>
    <property type="molecule type" value="Genomic_DNA"/>
</dbReference>
<dbReference type="AlphaFoldDB" id="A0AAE0DS13"/>
<comment type="caution">
    <text evidence="3">The sequence shown here is derived from an EMBL/GenBank/DDBJ whole genome shotgun (WGS) entry which is preliminary data.</text>
</comment>
<evidence type="ECO:0000313" key="4">
    <source>
        <dbReference type="Proteomes" id="UP001281410"/>
    </source>
</evidence>
<organism evidence="3 4">
    <name type="scientific">Dipteronia sinensis</name>
    <dbReference type="NCBI Taxonomy" id="43782"/>
    <lineage>
        <taxon>Eukaryota</taxon>
        <taxon>Viridiplantae</taxon>
        <taxon>Streptophyta</taxon>
        <taxon>Embryophyta</taxon>
        <taxon>Tracheophyta</taxon>
        <taxon>Spermatophyta</taxon>
        <taxon>Magnoliopsida</taxon>
        <taxon>eudicotyledons</taxon>
        <taxon>Gunneridae</taxon>
        <taxon>Pentapetalae</taxon>
        <taxon>rosids</taxon>
        <taxon>malvids</taxon>
        <taxon>Sapindales</taxon>
        <taxon>Sapindaceae</taxon>
        <taxon>Hippocastanoideae</taxon>
        <taxon>Acereae</taxon>
        <taxon>Dipteronia</taxon>
    </lineage>
</organism>
<evidence type="ECO:0000256" key="1">
    <source>
        <dbReference type="SAM" id="MobiDB-lite"/>
    </source>
</evidence>
<feature type="transmembrane region" description="Helical" evidence="2">
    <location>
        <begin position="83"/>
        <end position="104"/>
    </location>
</feature>